<accession>A0A2J6PF19</accession>
<dbReference type="InterPro" id="IPR013096">
    <property type="entry name" value="Cupin_2"/>
</dbReference>
<protein>
    <recommendedName>
        <fullName evidence="2">Cupin type-2 domain-containing protein</fullName>
    </recommendedName>
</protein>
<dbReference type="Proteomes" id="UP000235672">
    <property type="component" value="Unassembled WGS sequence"/>
</dbReference>
<keyword evidence="4" id="KW-1185">Reference proteome</keyword>
<dbReference type="PANTHER" id="PTHR36156:SF2">
    <property type="entry name" value="CUPIN TYPE-2 DOMAIN-CONTAINING PROTEIN"/>
    <property type="match status" value="1"/>
</dbReference>
<name>A0A2J6PF19_9HELO</name>
<dbReference type="Pfam" id="PF07883">
    <property type="entry name" value="Cupin_2"/>
    <property type="match status" value="1"/>
</dbReference>
<evidence type="ECO:0000313" key="3">
    <source>
        <dbReference type="EMBL" id="PMD12630.1"/>
    </source>
</evidence>
<feature type="region of interest" description="Disordered" evidence="1">
    <location>
        <begin position="1"/>
        <end position="23"/>
    </location>
</feature>
<dbReference type="InterPro" id="IPR047142">
    <property type="entry name" value="OryJ/VirC-like"/>
</dbReference>
<dbReference type="InterPro" id="IPR014710">
    <property type="entry name" value="RmlC-like_jellyroll"/>
</dbReference>
<dbReference type="PANTHER" id="PTHR36156">
    <property type="entry name" value="SLR2101 PROTEIN"/>
    <property type="match status" value="1"/>
</dbReference>
<dbReference type="InterPro" id="IPR011051">
    <property type="entry name" value="RmlC_Cupin_sf"/>
</dbReference>
<gene>
    <name evidence="3" type="ORF">NA56DRAFT_652327</name>
</gene>
<proteinExistence type="predicted"/>
<feature type="domain" description="Cupin type-2" evidence="2">
    <location>
        <begin position="97"/>
        <end position="165"/>
    </location>
</feature>
<dbReference type="AlphaFoldDB" id="A0A2J6PF19"/>
<evidence type="ECO:0000256" key="1">
    <source>
        <dbReference type="SAM" id="MobiDB-lite"/>
    </source>
</evidence>
<dbReference type="Gene3D" id="2.60.120.10">
    <property type="entry name" value="Jelly Rolls"/>
    <property type="match status" value="1"/>
</dbReference>
<dbReference type="EMBL" id="KZ613545">
    <property type="protein sequence ID" value="PMD12630.1"/>
    <property type="molecule type" value="Genomic_DNA"/>
</dbReference>
<evidence type="ECO:0000313" key="4">
    <source>
        <dbReference type="Proteomes" id="UP000235672"/>
    </source>
</evidence>
<dbReference type="CDD" id="cd02231">
    <property type="entry name" value="cupin_BLL6423-like"/>
    <property type="match status" value="1"/>
</dbReference>
<dbReference type="OrthoDB" id="5840532at2759"/>
<evidence type="ECO:0000259" key="2">
    <source>
        <dbReference type="Pfam" id="PF07883"/>
    </source>
</evidence>
<sequence length="197" mass="21305">MSSSANRPPQPGQVSNLPSPTTYITGHDNATGKAIIHSTRPGTWKSYDSNLMGFNVIYTTSTFPASLNNDSDILSHDTLLSSGKLGLVNPGGTVCRMVDFAPGFDCMMHRTQSLDFGVVLEGAIELVLDSGETKIMQRGDVAVQRATMHAWRNPSETQWARMMFVLQDCEKVELDGQVLKEDLGRGTEGLPASGNDA</sequence>
<dbReference type="SUPFAM" id="SSF51182">
    <property type="entry name" value="RmlC-like cupins"/>
    <property type="match status" value="1"/>
</dbReference>
<organism evidence="3 4">
    <name type="scientific">Hyaloscypha hepaticicola</name>
    <dbReference type="NCBI Taxonomy" id="2082293"/>
    <lineage>
        <taxon>Eukaryota</taxon>
        <taxon>Fungi</taxon>
        <taxon>Dikarya</taxon>
        <taxon>Ascomycota</taxon>
        <taxon>Pezizomycotina</taxon>
        <taxon>Leotiomycetes</taxon>
        <taxon>Helotiales</taxon>
        <taxon>Hyaloscyphaceae</taxon>
        <taxon>Hyaloscypha</taxon>
    </lineage>
</organism>
<reference evidence="3 4" key="1">
    <citation type="submission" date="2016-05" db="EMBL/GenBank/DDBJ databases">
        <title>A degradative enzymes factory behind the ericoid mycorrhizal symbiosis.</title>
        <authorList>
            <consortium name="DOE Joint Genome Institute"/>
            <person name="Martino E."/>
            <person name="Morin E."/>
            <person name="Grelet G."/>
            <person name="Kuo A."/>
            <person name="Kohler A."/>
            <person name="Daghino S."/>
            <person name="Barry K."/>
            <person name="Choi C."/>
            <person name="Cichocki N."/>
            <person name="Clum A."/>
            <person name="Copeland A."/>
            <person name="Hainaut M."/>
            <person name="Haridas S."/>
            <person name="Labutti K."/>
            <person name="Lindquist E."/>
            <person name="Lipzen A."/>
            <person name="Khouja H.-R."/>
            <person name="Murat C."/>
            <person name="Ohm R."/>
            <person name="Olson A."/>
            <person name="Spatafora J."/>
            <person name="Veneault-Fourrey C."/>
            <person name="Henrissat B."/>
            <person name="Grigoriev I."/>
            <person name="Martin F."/>
            <person name="Perotto S."/>
        </authorList>
    </citation>
    <scope>NUCLEOTIDE SEQUENCE [LARGE SCALE GENOMIC DNA]</scope>
    <source>
        <strain evidence="3 4">UAMH 7357</strain>
    </source>
</reference>